<dbReference type="Gene3D" id="2.60.40.10">
    <property type="entry name" value="Immunoglobulins"/>
    <property type="match status" value="1"/>
</dbReference>
<evidence type="ECO:0000256" key="1">
    <source>
        <dbReference type="ARBA" id="ARBA00004167"/>
    </source>
</evidence>
<feature type="signal peptide" evidence="20">
    <location>
        <begin position="1"/>
        <end position="18"/>
    </location>
</feature>
<dbReference type="OMA" id="IQYREAK"/>
<keyword evidence="7" id="KW-0677">Repeat</keyword>
<dbReference type="OrthoDB" id="6244905at2759"/>
<evidence type="ECO:0000256" key="16">
    <source>
        <dbReference type="ARBA" id="ARBA00023180"/>
    </source>
</evidence>
<keyword evidence="8" id="KW-0547">Nucleotide-binding</keyword>
<keyword evidence="4" id="KW-0808">Transferase</keyword>
<keyword evidence="5 19" id="KW-0812">Transmembrane</keyword>
<dbReference type="InterPro" id="IPR007110">
    <property type="entry name" value="Ig-like_dom"/>
</dbReference>
<keyword evidence="16" id="KW-0325">Glycoprotein</keyword>
<evidence type="ECO:0000256" key="3">
    <source>
        <dbReference type="ARBA" id="ARBA00022553"/>
    </source>
</evidence>
<evidence type="ECO:0000313" key="23">
    <source>
        <dbReference type="Proteomes" id="UP000494040"/>
    </source>
</evidence>
<dbReference type="RefSeq" id="XP_014241528.2">
    <property type="nucleotide sequence ID" value="XM_014386042.2"/>
</dbReference>
<keyword evidence="10" id="KW-0067">ATP-binding</keyword>
<dbReference type="PROSITE" id="PS50835">
    <property type="entry name" value="IG_LIKE"/>
    <property type="match status" value="1"/>
</dbReference>
<evidence type="ECO:0000256" key="19">
    <source>
        <dbReference type="SAM" id="Phobius"/>
    </source>
</evidence>
<evidence type="ECO:0000256" key="9">
    <source>
        <dbReference type="ARBA" id="ARBA00022777"/>
    </source>
</evidence>
<organism evidence="22 23">
    <name type="scientific">Cimex lectularius</name>
    <name type="common">Bed bug</name>
    <name type="synonym">Acanthia lectularia</name>
    <dbReference type="NCBI Taxonomy" id="79782"/>
    <lineage>
        <taxon>Eukaryota</taxon>
        <taxon>Metazoa</taxon>
        <taxon>Ecdysozoa</taxon>
        <taxon>Arthropoda</taxon>
        <taxon>Hexapoda</taxon>
        <taxon>Insecta</taxon>
        <taxon>Pterygota</taxon>
        <taxon>Neoptera</taxon>
        <taxon>Paraneoptera</taxon>
        <taxon>Hemiptera</taxon>
        <taxon>Heteroptera</taxon>
        <taxon>Panheteroptera</taxon>
        <taxon>Cimicomorpha</taxon>
        <taxon>Cimicidae</taxon>
        <taxon>Cimex</taxon>
    </lineage>
</organism>
<keyword evidence="6 20" id="KW-0732">Signal</keyword>
<name>A0A8I6RD13_CIMLE</name>
<keyword evidence="17" id="KW-0393">Immunoglobulin domain</keyword>
<evidence type="ECO:0000256" key="7">
    <source>
        <dbReference type="ARBA" id="ARBA00022737"/>
    </source>
</evidence>
<comment type="subcellular location">
    <subcellularLocation>
        <location evidence="1">Membrane</location>
        <topology evidence="1">Single-pass membrane protein</topology>
    </subcellularLocation>
</comment>
<dbReference type="GO" id="GO:0016020">
    <property type="term" value="C:membrane"/>
    <property type="evidence" value="ECO:0007669"/>
    <property type="project" value="UniProtKB-SubCell"/>
</dbReference>
<evidence type="ECO:0000256" key="2">
    <source>
        <dbReference type="ARBA" id="ARBA00011902"/>
    </source>
</evidence>
<keyword evidence="15" id="KW-0675">Receptor</keyword>
<keyword evidence="12 19" id="KW-0472">Membrane</keyword>
<sequence>MLLYIIIIACFKLDLICSKRTGHDVATGNLQSKNILDSNVITKIVPSKPITLTCTRPGKNSTAVEVVWYYQNCITPVCNSTLKESNGYKICSVPSKPACSTRMLVEKPLPGLYKCFKIEKKIGYVSSATPIITYNLKILERDLEPVFLEEPEDIETYVGMNVLFKCKIKSSLPLHVKWYKRVNKSPGAFQYENKFYQLLNTTEVSKHKDVFLSKLHLKKVTIRDAGTYACGGINEAGIRYNEANLTIAEFQNDFHEPDTLLKAHWKIILFTTATIFLVFVVKCVACIHFIKSSSNSQADTRRRRRPWPPQRSDNKDLDTSDYEHVNL</sequence>
<evidence type="ECO:0000256" key="5">
    <source>
        <dbReference type="ARBA" id="ARBA00022692"/>
    </source>
</evidence>
<keyword evidence="9" id="KW-0418">Kinase</keyword>
<feature type="transmembrane region" description="Helical" evidence="19">
    <location>
        <begin position="267"/>
        <end position="290"/>
    </location>
</feature>
<keyword evidence="3" id="KW-0597">Phosphoprotein</keyword>
<evidence type="ECO:0000256" key="18">
    <source>
        <dbReference type="SAM" id="MobiDB-lite"/>
    </source>
</evidence>
<dbReference type="Proteomes" id="UP000494040">
    <property type="component" value="Unassembled WGS sequence"/>
</dbReference>
<evidence type="ECO:0000313" key="22">
    <source>
        <dbReference type="EnsemblMetazoa" id="XP_014241528.2"/>
    </source>
</evidence>
<dbReference type="InterPro" id="IPR003599">
    <property type="entry name" value="Ig_sub"/>
</dbReference>
<reference evidence="22" key="1">
    <citation type="submission" date="2022-01" db="UniProtKB">
        <authorList>
            <consortium name="EnsemblMetazoa"/>
        </authorList>
    </citation>
    <scope>IDENTIFICATION</scope>
</reference>
<dbReference type="GO" id="GO:0004714">
    <property type="term" value="F:transmembrane receptor protein tyrosine kinase activity"/>
    <property type="evidence" value="ECO:0007669"/>
    <property type="project" value="UniProtKB-EC"/>
</dbReference>
<dbReference type="FunFam" id="2.60.40.10:FF:000020">
    <property type="entry name" value="Fibroblast growth factor receptor"/>
    <property type="match status" value="1"/>
</dbReference>
<feature type="domain" description="Ig-like" evidence="21">
    <location>
        <begin position="145"/>
        <end position="246"/>
    </location>
</feature>
<evidence type="ECO:0000256" key="12">
    <source>
        <dbReference type="ARBA" id="ARBA00023136"/>
    </source>
</evidence>
<evidence type="ECO:0000256" key="4">
    <source>
        <dbReference type="ARBA" id="ARBA00022679"/>
    </source>
</evidence>
<protein>
    <recommendedName>
        <fullName evidence="2">receptor protein-tyrosine kinase</fullName>
        <ecNumber evidence="2">2.7.10.1</ecNumber>
    </recommendedName>
</protein>
<evidence type="ECO:0000256" key="17">
    <source>
        <dbReference type="ARBA" id="ARBA00023319"/>
    </source>
</evidence>
<accession>A0A8I6RD13</accession>
<dbReference type="SUPFAM" id="SSF48726">
    <property type="entry name" value="Immunoglobulin"/>
    <property type="match status" value="1"/>
</dbReference>
<evidence type="ECO:0000256" key="6">
    <source>
        <dbReference type="ARBA" id="ARBA00022729"/>
    </source>
</evidence>
<dbReference type="SMART" id="SM00409">
    <property type="entry name" value="IG"/>
    <property type="match status" value="1"/>
</dbReference>
<proteinExistence type="predicted"/>
<dbReference type="EnsemblMetazoa" id="XM_014386042.2">
    <property type="protein sequence ID" value="XP_014241528.2"/>
    <property type="gene ID" value="LOC106662180"/>
</dbReference>
<dbReference type="InterPro" id="IPR036179">
    <property type="entry name" value="Ig-like_dom_sf"/>
</dbReference>
<feature type="chain" id="PRO_5035306846" description="receptor protein-tyrosine kinase" evidence="20">
    <location>
        <begin position="19"/>
        <end position="327"/>
    </location>
</feature>
<evidence type="ECO:0000259" key="21">
    <source>
        <dbReference type="PROSITE" id="PS50835"/>
    </source>
</evidence>
<dbReference type="Pfam" id="PF07679">
    <property type="entry name" value="I-set"/>
    <property type="match status" value="1"/>
</dbReference>
<dbReference type="GO" id="GO:0005524">
    <property type="term" value="F:ATP binding"/>
    <property type="evidence" value="ECO:0007669"/>
    <property type="project" value="UniProtKB-KW"/>
</dbReference>
<feature type="region of interest" description="Disordered" evidence="18">
    <location>
        <begin position="298"/>
        <end position="327"/>
    </location>
</feature>
<evidence type="ECO:0000256" key="15">
    <source>
        <dbReference type="ARBA" id="ARBA00023170"/>
    </source>
</evidence>
<dbReference type="InterPro" id="IPR013783">
    <property type="entry name" value="Ig-like_fold"/>
</dbReference>
<keyword evidence="11 19" id="KW-1133">Transmembrane helix</keyword>
<feature type="compositionally biased region" description="Basic and acidic residues" evidence="18">
    <location>
        <begin position="312"/>
        <end position="327"/>
    </location>
</feature>
<evidence type="ECO:0000256" key="11">
    <source>
        <dbReference type="ARBA" id="ARBA00022989"/>
    </source>
</evidence>
<keyword evidence="13" id="KW-0829">Tyrosine-protein kinase</keyword>
<keyword evidence="14" id="KW-1015">Disulfide bond</keyword>
<dbReference type="InterPro" id="IPR013098">
    <property type="entry name" value="Ig_I-set"/>
</dbReference>
<dbReference type="EC" id="2.7.10.1" evidence="2"/>
<evidence type="ECO:0000256" key="14">
    <source>
        <dbReference type="ARBA" id="ARBA00023157"/>
    </source>
</evidence>
<keyword evidence="23" id="KW-1185">Reference proteome</keyword>
<evidence type="ECO:0000256" key="20">
    <source>
        <dbReference type="SAM" id="SignalP"/>
    </source>
</evidence>
<dbReference type="KEGG" id="clec:106662180"/>
<dbReference type="AlphaFoldDB" id="A0A8I6RD13"/>
<evidence type="ECO:0000256" key="10">
    <source>
        <dbReference type="ARBA" id="ARBA00022840"/>
    </source>
</evidence>
<evidence type="ECO:0000256" key="13">
    <source>
        <dbReference type="ARBA" id="ARBA00023137"/>
    </source>
</evidence>
<dbReference type="GeneID" id="106662180"/>
<evidence type="ECO:0000256" key="8">
    <source>
        <dbReference type="ARBA" id="ARBA00022741"/>
    </source>
</evidence>